<accession>A0A481ZIL6</accession>
<reference evidence="1" key="1">
    <citation type="journal article" date="2019" name="MBio">
        <title>Virus Genomes from Deep Sea Sediments Expand the Ocean Megavirome and Support Independent Origins of Viral Gigantism.</title>
        <authorList>
            <person name="Backstrom D."/>
            <person name="Yutin N."/>
            <person name="Jorgensen S.L."/>
            <person name="Dharamshi J."/>
            <person name="Homa F."/>
            <person name="Zaremba-Niedwiedzka K."/>
            <person name="Spang A."/>
            <person name="Wolf Y.I."/>
            <person name="Koonin E.V."/>
            <person name="Ettema T.J."/>
        </authorList>
    </citation>
    <scope>NUCLEOTIDE SEQUENCE</scope>
</reference>
<organism evidence="1">
    <name type="scientific">Pithovirus LCPAC406</name>
    <dbReference type="NCBI Taxonomy" id="2506599"/>
    <lineage>
        <taxon>Viruses</taxon>
        <taxon>Pithoviruses</taxon>
    </lineage>
</organism>
<proteinExistence type="predicted"/>
<protein>
    <submittedName>
        <fullName evidence="1">Uncharacterized protein</fullName>
    </submittedName>
</protein>
<sequence length="145" mass="16959">MHLIPYLIHDAADLQFNVHDEKSMQNLSDKVLSRDYVNDDVIDLQVDMHDEKTIQDFANTNLGKPYTSDELDTIFLIKSRAIDVIYATVFIYEGGDLYLPGDTLDYSITIGIYLQTYEFLREMIDPIIYVMQFSTFPHNRLRLIR</sequence>
<gene>
    <name evidence="1" type="ORF">LCPAC406_03050</name>
</gene>
<evidence type="ECO:0000313" key="1">
    <source>
        <dbReference type="EMBL" id="QBK93991.1"/>
    </source>
</evidence>
<name>A0A481ZIL6_9VIRU</name>
<dbReference type="EMBL" id="MK500609">
    <property type="protein sequence ID" value="QBK93991.1"/>
    <property type="molecule type" value="Genomic_DNA"/>
</dbReference>